<evidence type="ECO:0000256" key="1">
    <source>
        <dbReference type="ARBA" id="ARBA00006815"/>
    </source>
</evidence>
<sequence length="179" mass="19974">MGIDLKASGRNKRRHRTGTPSSNPYIQLLVKLYRYLARRSPCPFNNAILKRLLMSNINRPPMGLRRLAMFMKGKEGMTAVIVGTITDDERLLDVPAMNVCALRFTESARARIENAGGACLTFDQLAMQKPSGSKCVLLRGARVTREAVKHFGVPGAKGSHAKPYVRSKGRKFERARHTH</sequence>
<dbReference type="AlphaFoldDB" id="A0A192ZIP5"/>
<name>A0A192ZIP5_9EUKA</name>
<dbReference type="GO" id="GO:0003735">
    <property type="term" value="F:structural constituent of ribosome"/>
    <property type="evidence" value="ECO:0007669"/>
    <property type="project" value="InterPro"/>
</dbReference>
<dbReference type="InterPro" id="IPR036227">
    <property type="entry name" value="Ribosomal_uL15/eL18_sf"/>
</dbReference>
<protein>
    <submittedName>
        <fullName evidence="6">60S ribosomal protein L18-3</fullName>
    </submittedName>
</protein>
<dbReference type="Pfam" id="PF17135">
    <property type="entry name" value="Ribosomal_L18"/>
    <property type="match status" value="1"/>
</dbReference>
<gene>
    <name evidence="6" type="primary">Rpl18</name>
</gene>
<dbReference type="EMBL" id="KX235457">
    <property type="protein sequence ID" value="ANM86186.1"/>
    <property type="molecule type" value="mRNA"/>
</dbReference>
<feature type="compositionally biased region" description="Basic residues" evidence="4">
    <location>
        <begin position="159"/>
        <end position="179"/>
    </location>
</feature>
<organism evidence="6">
    <name type="scientific">Stygiella incarcerata</name>
    <dbReference type="NCBI Taxonomy" id="1712417"/>
    <lineage>
        <taxon>Eukaryota</taxon>
        <taxon>Discoba</taxon>
        <taxon>Jakobida</taxon>
        <taxon>Andalucina</taxon>
        <taxon>Stygiellidae</taxon>
        <taxon>Stygiella</taxon>
    </lineage>
</organism>
<evidence type="ECO:0000256" key="2">
    <source>
        <dbReference type="ARBA" id="ARBA00022980"/>
    </source>
</evidence>
<dbReference type="PANTHER" id="PTHR10934">
    <property type="entry name" value="60S RIBOSOMAL PROTEIN L18"/>
    <property type="match status" value="1"/>
</dbReference>
<comment type="similarity">
    <text evidence="1">Belongs to the eukaryotic ribosomal protein eL18 family.</text>
</comment>
<evidence type="ECO:0000256" key="4">
    <source>
        <dbReference type="SAM" id="MobiDB-lite"/>
    </source>
</evidence>
<evidence type="ECO:0000313" key="6">
    <source>
        <dbReference type="EMBL" id="ANM86186.1"/>
    </source>
</evidence>
<accession>A0A192ZIP5</accession>
<feature type="region of interest" description="Disordered" evidence="4">
    <location>
        <begin position="154"/>
        <end position="179"/>
    </location>
</feature>
<evidence type="ECO:0000259" key="5">
    <source>
        <dbReference type="Pfam" id="PF17135"/>
    </source>
</evidence>
<dbReference type="Gene3D" id="3.100.10.10">
    <property type="match status" value="1"/>
</dbReference>
<dbReference type="PANTHER" id="PTHR10934:SF2">
    <property type="entry name" value="LARGE RIBOSOMAL SUBUNIT PROTEIN EL18"/>
    <property type="match status" value="1"/>
</dbReference>
<reference evidence="6" key="1">
    <citation type="submission" date="2016-05" db="EMBL/GenBank/DDBJ databases">
        <title>Novel hydrogenosomes in the microaerophilic jakobid Stygiella incarcerata.</title>
        <authorList>
            <person name="Leger M.M."/>
            <person name="Eme L."/>
            <person name="Hug L.A."/>
            <person name="Roger A.J."/>
        </authorList>
    </citation>
    <scope>NUCLEOTIDE SEQUENCE</scope>
</reference>
<dbReference type="GO" id="GO:0003723">
    <property type="term" value="F:RNA binding"/>
    <property type="evidence" value="ECO:0007669"/>
    <property type="project" value="TreeGrafter"/>
</dbReference>
<dbReference type="GO" id="GO:0022625">
    <property type="term" value="C:cytosolic large ribosomal subunit"/>
    <property type="evidence" value="ECO:0007669"/>
    <property type="project" value="TreeGrafter"/>
</dbReference>
<keyword evidence="3" id="KW-0687">Ribonucleoprotein</keyword>
<feature type="region of interest" description="Disordered" evidence="4">
    <location>
        <begin position="1"/>
        <end position="22"/>
    </location>
</feature>
<evidence type="ECO:0000256" key="3">
    <source>
        <dbReference type="ARBA" id="ARBA00023274"/>
    </source>
</evidence>
<dbReference type="InterPro" id="IPR000039">
    <property type="entry name" value="Ribosomal_eL18"/>
</dbReference>
<dbReference type="GO" id="GO:0006412">
    <property type="term" value="P:translation"/>
    <property type="evidence" value="ECO:0007669"/>
    <property type="project" value="InterPro"/>
</dbReference>
<dbReference type="FunFam" id="3.100.10.10:FF:000001">
    <property type="entry name" value="60S ribosomal protein L18"/>
    <property type="match status" value="1"/>
</dbReference>
<keyword evidence="2 6" id="KW-0689">Ribosomal protein</keyword>
<dbReference type="SUPFAM" id="SSF52080">
    <property type="entry name" value="Ribosomal proteins L15p and L18e"/>
    <property type="match status" value="1"/>
</dbReference>
<proteinExistence type="evidence at transcript level"/>
<dbReference type="InterPro" id="IPR021131">
    <property type="entry name" value="Ribosomal_uL15/eL18"/>
</dbReference>
<feature type="domain" description="Large ribosomal subunit protein uL15/eL18" evidence="5">
    <location>
        <begin position="2"/>
        <end position="177"/>
    </location>
</feature>